<evidence type="ECO:0000256" key="1">
    <source>
        <dbReference type="ARBA" id="ARBA00000553"/>
    </source>
</evidence>
<dbReference type="InterPro" id="IPR003730">
    <property type="entry name" value="Cu_polyphenol_OxRdtase"/>
</dbReference>
<evidence type="ECO:0000256" key="2">
    <source>
        <dbReference type="ARBA" id="ARBA00007353"/>
    </source>
</evidence>
<sequence>MNRLTSDNQMLGYGLMQTYPNISCFSTKRHGGFSQGTYASFNCNGFAGDNPDDVARNRQHLVELLGRGPIELVLPHQTHSDRVAIIDDTYIYKVEEERTALLEGVDALVTDQLDKCLCISTADCIPVLLYDPVRQAIGAAHAGWRGTVMRIVEKTLRVMTECFGTQPVDVRACIGPGISQEAFEVGEEVYEAFAQAGFEMERIACRKGKWHLDLWEANRLQLLQQGVLPAHVEVAGICTYAHNDDFFSARRQGIHSGRILSGICLHA</sequence>
<keyword evidence="4" id="KW-0479">Metal-binding</keyword>
<evidence type="ECO:0000256" key="4">
    <source>
        <dbReference type="ARBA" id="ARBA00022723"/>
    </source>
</evidence>
<dbReference type="AlphaFoldDB" id="J9GXT0"/>
<protein>
    <submittedName>
        <fullName evidence="10">Multi-copper polyphenol oxidoreductase, laccase</fullName>
    </submittedName>
</protein>
<dbReference type="CDD" id="cd16833">
    <property type="entry name" value="YfiH"/>
    <property type="match status" value="1"/>
</dbReference>
<name>J9GXT0_9ZZZZ</name>
<evidence type="ECO:0000256" key="8">
    <source>
        <dbReference type="ARBA" id="ARBA00048968"/>
    </source>
</evidence>
<comment type="catalytic activity">
    <reaction evidence="1">
        <text>inosine + phosphate = alpha-D-ribose 1-phosphate + hypoxanthine</text>
        <dbReference type="Rhea" id="RHEA:27646"/>
        <dbReference type="ChEBI" id="CHEBI:17368"/>
        <dbReference type="ChEBI" id="CHEBI:17596"/>
        <dbReference type="ChEBI" id="CHEBI:43474"/>
        <dbReference type="ChEBI" id="CHEBI:57720"/>
        <dbReference type="EC" id="2.4.2.1"/>
    </reaction>
    <physiologicalReaction direction="left-to-right" evidence="1">
        <dbReference type="Rhea" id="RHEA:27647"/>
    </physiologicalReaction>
</comment>
<accession>J9GXT0</accession>
<keyword evidence="5" id="KW-0378">Hydrolase</keyword>
<comment type="catalytic activity">
    <reaction evidence="8">
        <text>adenosine + phosphate = alpha-D-ribose 1-phosphate + adenine</text>
        <dbReference type="Rhea" id="RHEA:27642"/>
        <dbReference type="ChEBI" id="CHEBI:16335"/>
        <dbReference type="ChEBI" id="CHEBI:16708"/>
        <dbReference type="ChEBI" id="CHEBI:43474"/>
        <dbReference type="ChEBI" id="CHEBI:57720"/>
        <dbReference type="EC" id="2.4.2.1"/>
    </reaction>
    <physiologicalReaction direction="left-to-right" evidence="8">
        <dbReference type="Rhea" id="RHEA:27643"/>
    </physiologicalReaction>
</comment>
<proteinExistence type="inferred from homology"/>
<keyword evidence="3" id="KW-0808">Transferase</keyword>
<evidence type="ECO:0000256" key="3">
    <source>
        <dbReference type="ARBA" id="ARBA00022679"/>
    </source>
</evidence>
<dbReference type="EMBL" id="AMCI01001439">
    <property type="protein sequence ID" value="EJX05545.1"/>
    <property type="molecule type" value="Genomic_DNA"/>
</dbReference>
<organism evidence="10">
    <name type="scientific">gut metagenome</name>
    <dbReference type="NCBI Taxonomy" id="749906"/>
    <lineage>
        <taxon>unclassified sequences</taxon>
        <taxon>metagenomes</taxon>
        <taxon>organismal metagenomes</taxon>
    </lineage>
</organism>
<dbReference type="InterPro" id="IPR038371">
    <property type="entry name" value="Cu_polyphenol_OxRdtase_sf"/>
</dbReference>
<keyword evidence="6" id="KW-0862">Zinc</keyword>
<dbReference type="NCBIfam" id="TIGR00726">
    <property type="entry name" value="peptidoglycan editing factor PgeF"/>
    <property type="match status" value="1"/>
</dbReference>
<comment type="caution">
    <text evidence="10">The sequence shown here is derived from an EMBL/GenBank/DDBJ whole genome shotgun (WGS) entry which is preliminary data.</text>
</comment>
<evidence type="ECO:0000256" key="9">
    <source>
        <dbReference type="ARBA" id="ARBA00049893"/>
    </source>
</evidence>
<evidence type="ECO:0000256" key="6">
    <source>
        <dbReference type="ARBA" id="ARBA00022833"/>
    </source>
</evidence>
<comment type="catalytic activity">
    <reaction evidence="9">
        <text>S-methyl-5'-thioadenosine + phosphate = 5-(methylsulfanyl)-alpha-D-ribose 1-phosphate + adenine</text>
        <dbReference type="Rhea" id="RHEA:11852"/>
        <dbReference type="ChEBI" id="CHEBI:16708"/>
        <dbReference type="ChEBI" id="CHEBI:17509"/>
        <dbReference type="ChEBI" id="CHEBI:43474"/>
        <dbReference type="ChEBI" id="CHEBI:58533"/>
        <dbReference type="EC" id="2.4.2.28"/>
    </reaction>
    <physiologicalReaction direction="left-to-right" evidence="9">
        <dbReference type="Rhea" id="RHEA:11853"/>
    </physiologicalReaction>
</comment>
<comment type="similarity">
    <text evidence="2">Belongs to the purine nucleoside phosphorylase YfiH/LACC1 family.</text>
</comment>
<dbReference type="PANTHER" id="PTHR30616">
    <property type="entry name" value="UNCHARACTERIZED PROTEIN YFIH"/>
    <property type="match status" value="1"/>
</dbReference>
<dbReference type="InterPro" id="IPR011324">
    <property type="entry name" value="Cytotoxic_necrot_fac-like_cat"/>
</dbReference>
<dbReference type="PANTHER" id="PTHR30616:SF2">
    <property type="entry name" value="PURINE NUCLEOSIDE PHOSPHORYLASE LACC1"/>
    <property type="match status" value="1"/>
</dbReference>
<dbReference type="Gene3D" id="3.60.140.10">
    <property type="entry name" value="CNF1/YfiH-like putative cysteine hydrolases"/>
    <property type="match status" value="1"/>
</dbReference>
<evidence type="ECO:0000256" key="7">
    <source>
        <dbReference type="ARBA" id="ARBA00047989"/>
    </source>
</evidence>
<dbReference type="Pfam" id="PF02578">
    <property type="entry name" value="Cu-oxidase_4"/>
    <property type="match status" value="1"/>
</dbReference>
<evidence type="ECO:0000256" key="5">
    <source>
        <dbReference type="ARBA" id="ARBA00022801"/>
    </source>
</evidence>
<gene>
    <name evidence="10" type="ORF">EVA_06363</name>
</gene>
<evidence type="ECO:0000313" key="10">
    <source>
        <dbReference type="EMBL" id="EJX05545.1"/>
    </source>
</evidence>
<comment type="catalytic activity">
    <reaction evidence="7">
        <text>adenosine + H2O + H(+) = inosine + NH4(+)</text>
        <dbReference type="Rhea" id="RHEA:24408"/>
        <dbReference type="ChEBI" id="CHEBI:15377"/>
        <dbReference type="ChEBI" id="CHEBI:15378"/>
        <dbReference type="ChEBI" id="CHEBI:16335"/>
        <dbReference type="ChEBI" id="CHEBI:17596"/>
        <dbReference type="ChEBI" id="CHEBI:28938"/>
        <dbReference type="EC" id="3.5.4.4"/>
    </reaction>
    <physiologicalReaction direction="left-to-right" evidence="7">
        <dbReference type="Rhea" id="RHEA:24409"/>
    </physiologicalReaction>
</comment>
<reference evidence="10" key="1">
    <citation type="journal article" date="2012" name="PLoS ONE">
        <title>Gene sets for utilization of primary and secondary nutrition supplies in the distal gut of endangered iberian lynx.</title>
        <authorList>
            <person name="Alcaide M."/>
            <person name="Messina E."/>
            <person name="Richter M."/>
            <person name="Bargiela R."/>
            <person name="Peplies J."/>
            <person name="Huws S.A."/>
            <person name="Newbold C.J."/>
            <person name="Golyshin P.N."/>
            <person name="Simon M.A."/>
            <person name="Lopez G."/>
            <person name="Yakimov M.M."/>
            <person name="Ferrer M."/>
        </authorList>
    </citation>
    <scope>NUCLEOTIDE SEQUENCE</scope>
</reference>
<dbReference type="GO" id="GO:0016787">
    <property type="term" value="F:hydrolase activity"/>
    <property type="evidence" value="ECO:0007669"/>
    <property type="project" value="UniProtKB-KW"/>
</dbReference>
<dbReference type="SUPFAM" id="SSF64438">
    <property type="entry name" value="CNF1/YfiH-like putative cysteine hydrolases"/>
    <property type="match status" value="1"/>
</dbReference>
<dbReference type="GO" id="GO:0005507">
    <property type="term" value="F:copper ion binding"/>
    <property type="evidence" value="ECO:0007669"/>
    <property type="project" value="TreeGrafter"/>
</dbReference>
<dbReference type="GO" id="GO:0017061">
    <property type="term" value="F:S-methyl-5-thioadenosine phosphorylase activity"/>
    <property type="evidence" value="ECO:0007669"/>
    <property type="project" value="UniProtKB-EC"/>
</dbReference>